<dbReference type="InParanoid" id="A0A1Y1X5R7"/>
<comment type="similarity">
    <text evidence="4">Belongs to the class I-like SAM-binding methyltransferase superfamily. Cation-dependent O-methyltransferase family.</text>
</comment>
<dbReference type="Pfam" id="PF01596">
    <property type="entry name" value="Methyltransf_3"/>
    <property type="match status" value="1"/>
</dbReference>
<evidence type="ECO:0000313" key="5">
    <source>
        <dbReference type="EMBL" id="ORX80995.1"/>
    </source>
</evidence>
<sequence length="249" mass="28013">MLSSRLILQKVNTTFVRNLRCYSVVPSSLEGSSWYVQNKSSFPKELDAVFNLTQERFPDAFKMISPHQGQLLKQIVRFTKSRNILEIGTFTGYSALCMLAGLPTTGKCKLVTCEADETAARVAREAFQTFDKRNRIELMVGPAQQTLEAFPPGTQFDLVFLDANKGGYVQYYETILNQDLLADNGLIVADNVLFRGEVPLVATDPIGTQKMKAAQAMHRFNEHVFQDPRTEQVILPLFDGLNLIQKVQQ</sequence>
<comment type="caution">
    <text evidence="5">The sequence shown here is derived from an EMBL/GenBank/DDBJ whole genome shotgun (WGS) entry which is preliminary data.</text>
</comment>
<dbReference type="InterPro" id="IPR050362">
    <property type="entry name" value="Cation-dep_OMT"/>
</dbReference>
<evidence type="ECO:0000256" key="3">
    <source>
        <dbReference type="ARBA" id="ARBA00022691"/>
    </source>
</evidence>
<organism evidence="5 6">
    <name type="scientific">Basidiobolus meristosporus CBS 931.73</name>
    <dbReference type="NCBI Taxonomy" id="1314790"/>
    <lineage>
        <taxon>Eukaryota</taxon>
        <taxon>Fungi</taxon>
        <taxon>Fungi incertae sedis</taxon>
        <taxon>Zoopagomycota</taxon>
        <taxon>Entomophthoromycotina</taxon>
        <taxon>Basidiobolomycetes</taxon>
        <taxon>Basidiobolales</taxon>
        <taxon>Basidiobolaceae</taxon>
        <taxon>Basidiobolus</taxon>
    </lineage>
</organism>
<dbReference type="GO" id="GO:0008171">
    <property type="term" value="F:O-methyltransferase activity"/>
    <property type="evidence" value="ECO:0007669"/>
    <property type="project" value="InterPro"/>
</dbReference>
<dbReference type="InterPro" id="IPR029063">
    <property type="entry name" value="SAM-dependent_MTases_sf"/>
</dbReference>
<name>A0A1Y1X5R7_9FUNG</name>
<dbReference type="Proteomes" id="UP000193498">
    <property type="component" value="Unassembled WGS sequence"/>
</dbReference>
<reference evidence="5 6" key="1">
    <citation type="submission" date="2016-07" db="EMBL/GenBank/DDBJ databases">
        <title>Pervasive Adenine N6-methylation of Active Genes in Fungi.</title>
        <authorList>
            <consortium name="DOE Joint Genome Institute"/>
            <person name="Mondo S.J."/>
            <person name="Dannebaum R.O."/>
            <person name="Kuo R.C."/>
            <person name="Labutti K."/>
            <person name="Haridas S."/>
            <person name="Kuo A."/>
            <person name="Salamov A."/>
            <person name="Ahrendt S.R."/>
            <person name="Lipzen A."/>
            <person name="Sullivan W."/>
            <person name="Andreopoulos W.B."/>
            <person name="Clum A."/>
            <person name="Lindquist E."/>
            <person name="Daum C."/>
            <person name="Ramamoorthy G.K."/>
            <person name="Gryganskyi A."/>
            <person name="Culley D."/>
            <person name="Magnuson J.K."/>
            <person name="James T.Y."/>
            <person name="O'Malley M.A."/>
            <person name="Stajich J.E."/>
            <person name="Spatafora J.W."/>
            <person name="Visel A."/>
            <person name="Grigoriev I.V."/>
        </authorList>
    </citation>
    <scope>NUCLEOTIDE SEQUENCE [LARGE SCALE GENOMIC DNA]</scope>
    <source>
        <strain evidence="5 6">CBS 931.73</strain>
    </source>
</reference>
<dbReference type="AlphaFoldDB" id="A0A1Y1X5R7"/>
<dbReference type="SUPFAM" id="SSF53335">
    <property type="entry name" value="S-adenosyl-L-methionine-dependent methyltransferases"/>
    <property type="match status" value="1"/>
</dbReference>
<accession>A0A1Y1X5R7</accession>
<keyword evidence="2 5" id="KW-0808">Transferase</keyword>
<gene>
    <name evidence="5" type="ORF">K493DRAFT_270663</name>
</gene>
<dbReference type="CDD" id="cd02440">
    <property type="entry name" value="AdoMet_MTases"/>
    <property type="match status" value="1"/>
</dbReference>
<proteinExistence type="inferred from homology"/>
<evidence type="ECO:0000256" key="1">
    <source>
        <dbReference type="ARBA" id="ARBA00022603"/>
    </source>
</evidence>
<dbReference type="GO" id="GO:0032259">
    <property type="term" value="P:methylation"/>
    <property type="evidence" value="ECO:0007669"/>
    <property type="project" value="UniProtKB-KW"/>
</dbReference>
<dbReference type="InterPro" id="IPR002935">
    <property type="entry name" value="SAM_O-MeTrfase"/>
</dbReference>
<dbReference type="PANTHER" id="PTHR10509">
    <property type="entry name" value="O-METHYLTRANSFERASE-RELATED"/>
    <property type="match status" value="1"/>
</dbReference>
<dbReference type="PROSITE" id="PS51682">
    <property type="entry name" value="SAM_OMT_I"/>
    <property type="match status" value="1"/>
</dbReference>
<keyword evidence="6" id="KW-1185">Reference proteome</keyword>
<dbReference type="OrthoDB" id="10251242at2759"/>
<evidence type="ECO:0000313" key="6">
    <source>
        <dbReference type="Proteomes" id="UP000193498"/>
    </source>
</evidence>
<dbReference type="EMBL" id="MCFE01000720">
    <property type="protein sequence ID" value="ORX80995.1"/>
    <property type="molecule type" value="Genomic_DNA"/>
</dbReference>
<keyword evidence="3" id="KW-0949">S-adenosyl-L-methionine</keyword>
<dbReference type="PANTHER" id="PTHR10509:SF14">
    <property type="entry name" value="CAFFEOYL-COA O-METHYLTRANSFERASE 3-RELATED"/>
    <property type="match status" value="1"/>
</dbReference>
<dbReference type="Gene3D" id="3.40.50.150">
    <property type="entry name" value="Vaccinia Virus protein VP39"/>
    <property type="match status" value="1"/>
</dbReference>
<protein>
    <submittedName>
        <fullName evidence="5">O-methyltransferase</fullName>
    </submittedName>
</protein>
<evidence type="ECO:0000256" key="4">
    <source>
        <dbReference type="ARBA" id="ARBA00023453"/>
    </source>
</evidence>
<dbReference type="STRING" id="1314790.A0A1Y1X5R7"/>
<keyword evidence="1 5" id="KW-0489">Methyltransferase</keyword>
<dbReference type="GO" id="GO:0008757">
    <property type="term" value="F:S-adenosylmethionine-dependent methyltransferase activity"/>
    <property type="evidence" value="ECO:0007669"/>
    <property type="project" value="TreeGrafter"/>
</dbReference>
<evidence type="ECO:0000256" key="2">
    <source>
        <dbReference type="ARBA" id="ARBA00022679"/>
    </source>
</evidence>